<comment type="similarity">
    <text evidence="1">Belongs to the universal stress protein A family.</text>
</comment>
<dbReference type="PANTHER" id="PTHR46268:SF6">
    <property type="entry name" value="UNIVERSAL STRESS PROTEIN UP12"/>
    <property type="match status" value="1"/>
</dbReference>
<evidence type="ECO:0000313" key="4">
    <source>
        <dbReference type="Proteomes" id="UP001597418"/>
    </source>
</evidence>
<sequence length="287" mass="32318">MRNTILAPTDFSPNSRNAIHYACQLAKLKGYDVHLLHFYTSNTANFTDESNQDELPEDSHILKADVMMQELKTELANAYPEIVITAVCERGLIDEKLPQEAAEQRYVLIVMGATGASARKSIYYGSTTVAITAQSPIPVVAVPEGYTSFSFQHISLLTKFKTEELETLRAFIAIIGEPKKLSLTHVYREESDVDAMQEHLESWAFNIREMDIIKQVDIDCAPIAKNDVNLDTVPEVVNSLIEKGNPDIILVTKTRKSFFERLFRSSVSKAIALELRKPTFFDRIDEA</sequence>
<evidence type="ECO:0000313" key="3">
    <source>
        <dbReference type="EMBL" id="MFD2742050.1"/>
    </source>
</evidence>
<dbReference type="RefSeq" id="WP_066753381.1">
    <property type="nucleotide sequence ID" value="NZ_JBHUMB010000005.1"/>
</dbReference>
<dbReference type="Pfam" id="PF00582">
    <property type="entry name" value="Usp"/>
    <property type="match status" value="1"/>
</dbReference>
<dbReference type="PANTHER" id="PTHR46268">
    <property type="entry name" value="STRESS RESPONSE PROTEIN NHAX"/>
    <property type="match status" value="1"/>
</dbReference>
<evidence type="ECO:0000259" key="2">
    <source>
        <dbReference type="Pfam" id="PF00582"/>
    </source>
</evidence>
<organism evidence="3 4">
    <name type="scientific">Sphingobacterium populi</name>
    <dbReference type="NCBI Taxonomy" id="1812824"/>
    <lineage>
        <taxon>Bacteria</taxon>
        <taxon>Pseudomonadati</taxon>
        <taxon>Bacteroidota</taxon>
        <taxon>Sphingobacteriia</taxon>
        <taxon>Sphingobacteriales</taxon>
        <taxon>Sphingobacteriaceae</taxon>
        <taxon>Sphingobacterium</taxon>
    </lineage>
</organism>
<dbReference type="EMBL" id="JBHUMB010000005">
    <property type="protein sequence ID" value="MFD2742050.1"/>
    <property type="molecule type" value="Genomic_DNA"/>
</dbReference>
<dbReference type="SUPFAM" id="SSF52402">
    <property type="entry name" value="Adenine nucleotide alpha hydrolases-like"/>
    <property type="match status" value="1"/>
</dbReference>
<dbReference type="Gene3D" id="3.40.50.12370">
    <property type="match status" value="1"/>
</dbReference>
<accession>A0ABW5U9U3</accession>
<dbReference type="InterPro" id="IPR006016">
    <property type="entry name" value="UspA"/>
</dbReference>
<protein>
    <submittedName>
        <fullName evidence="3">Universal stress protein</fullName>
    </submittedName>
</protein>
<dbReference type="CDD" id="cd00293">
    <property type="entry name" value="USP-like"/>
    <property type="match status" value="1"/>
</dbReference>
<gene>
    <name evidence="3" type="ORF">ACFSQ6_01430</name>
</gene>
<evidence type="ECO:0000256" key="1">
    <source>
        <dbReference type="ARBA" id="ARBA00008791"/>
    </source>
</evidence>
<name>A0ABW5U9U3_9SPHI</name>
<feature type="domain" description="UspA" evidence="2">
    <location>
        <begin position="1"/>
        <end position="143"/>
    </location>
</feature>
<comment type="caution">
    <text evidence="3">The sequence shown here is derived from an EMBL/GenBank/DDBJ whole genome shotgun (WGS) entry which is preliminary data.</text>
</comment>
<dbReference type="Proteomes" id="UP001597418">
    <property type="component" value="Unassembled WGS sequence"/>
</dbReference>
<keyword evidence="4" id="KW-1185">Reference proteome</keyword>
<dbReference type="PRINTS" id="PR01438">
    <property type="entry name" value="UNVRSLSTRESS"/>
</dbReference>
<proteinExistence type="inferred from homology"/>
<reference evidence="4" key="1">
    <citation type="journal article" date="2019" name="Int. J. Syst. Evol. Microbiol.">
        <title>The Global Catalogue of Microorganisms (GCM) 10K type strain sequencing project: providing services to taxonomists for standard genome sequencing and annotation.</title>
        <authorList>
            <consortium name="The Broad Institute Genomics Platform"/>
            <consortium name="The Broad Institute Genome Sequencing Center for Infectious Disease"/>
            <person name="Wu L."/>
            <person name="Ma J."/>
        </authorList>
    </citation>
    <scope>NUCLEOTIDE SEQUENCE [LARGE SCALE GENOMIC DNA]</scope>
    <source>
        <strain evidence="4">KCTC 42247</strain>
    </source>
</reference>
<dbReference type="InterPro" id="IPR006015">
    <property type="entry name" value="Universal_stress_UspA"/>
</dbReference>